<comment type="caution">
    <text evidence="1">The sequence shown here is derived from an EMBL/GenBank/DDBJ whole genome shotgun (WGS) entry which is preliminary data.</text>
</comment>
<name>A0ACB6QET4_9PLEO</name>
<proteinExistence type="predicted"/>
<evidence type="ECO:0000313" key="1">
    <source>
        <dbReference type="EMBL" id="KAF2464646.1"/>
    </source>
</evidence>
<dbReference type="EMBL" id="MU003535">
    <property type="protein sequence ID" value="KAF2464646.1"/>
    <property type="molecule type" value="Genomic_DNA"/>
</dbReference>
<reference evidence="1" key="1">
    <citation type="journal article" date="2020" name="Stud. Mycol.">
        <title>101 Dothideomycetes genomes: a test case for predicting lifestyles and emergence of pathogens.</title>
        <authorList>
            <person name="Haridas S."/>
            <person name="Albert R."/>
            <person name="Binder M."/>
            <person name="Bloem J."/>
            <person name="Labutti K."/>
            <person name="Salamov A."/>
            <person name="Andreopoulos B."/>
            <person name="Baker S."/>
            <person name="Barry K."/>
            <person name="Bills G."/>
            <person name="Bluhm B."/>
            <person name="Cannon C."/>
            <person name="Castanera R."/>
            <person name="Culley D."/>
            <person name="Daum C."/>
            <person name="Ezra D."/>
            <person name="Gonzalez J."/>
            <person name="Henrissat B."/>
            <person name="Kuo A."/>
            <person name="Liang C."/>
            <person name="Lipzen A."/>
            <person name="Lutzoni F."/>
            <person name="Magnuson J."/>
            <person name="Mondo S."/>
            <person name="Nolan M."/>
            <person name="Ohm R."/>
            <person name="Pangilinan J."/>
            <person name="Park H.-J."/>
            <person name="Ramirez L."/>
            <person name="Alfaro M."/>
            <person name="Sun H."/>
            <person name="Tritt A."/>
            <person name="Yoshinaga Y."/>
            <person name="Zwiers L.-H."/>
            <person name="Turgeon B."/>
            <person name="Goodwin S."/>
            <person name="Spatafora J."/>
            <person name="Crous P."/>
            <person name="Grigoriev I."/>
        </authorList>
    </citation>
    <scope>NUCLEOTIDE SEQUENCE</scope>
    <source>
        <strain evidence="1">ATCC 200398</strain>
    </source>
</reference>
<accession>A0ACB6QET4</accession>
<gene>
    <name evidence="1" type="ORF">BDR25DRAFT_346650</name>
</gene>
<keyword evidence="2" id="KW-1185">Reference proteome</keyword>
<organism evidence="1 2">
    <name type="scientific">Lindgomyces ingoldianus</name>
    <dbReference type="NCBI Taxonomy" id="673940"/>
    <lineage>
        <taxon>Eukaryota</taxon>
        <taxon>Fungi</taxon>
        <taxon>Dikarya</taxon>
        <taxon>Ascomycota</taxon>
        <taxon>Pezizomycotina</taxon>
        <taxon>Dothideomycetes</taxon>
        <taxon>Pleosporomycetidae</taxon>
        <taxon>Pleosporales</taxon>
        <taxon>Lindgomycetaceae</taxon>
        <taxon>Lindgomyces</taxon>
    </lineage>
</organism>
<evidence type="ECO:0000313" key="2">
    <source>
        <dbReference type="Proteomes" id="UP000799755"/>
    </source>
</evidence>
<sequence length="3524" mass="392913">MDRELGSATGLAPAPDFSQPPPTLIPELEILDNPTRLKTSIIQHLRPGTLDLLSMATAVIVIDPTKIDSAHEYPTPTSFDVRFEVKQSGPTTAFLHEDVVDFNVTPITRDLSIDRSDYMRAPTDIYLFLEVPPTSLPDGSTLVSLPKDGRPPSFASLRDAIDAVLQKDQTEGSPSLEEMVTFITTDQAHQIALELIYNRAIDPPPTAPLPTADLNGVAFPIPVPSLEDLYTVGGVGEPDKMDQAREKFEGERTSYYAIRNANALQLANFVFSVVMAVRLEQYTVSEGRRANLDVPVKPTVSHTSSNSSASLSLSGSAALPATDITALDPPFTVPAAFFYALTTTYSLTQDFDTRIQFLITSPTTTLISLMNQAIDARVLNSPDIDGIVMEHTTLTSSGDVTINQYQAIRRIVALRPSVGNASHIFVEPAKNVDVRSVVTQWLAYPGTDDKILETFWTPLFSSTQYLVIILEIVVPNEEDLISKILEDLKTSAGAPLKTVDDLLQVTEKSWLIFFQAHTTPNLLPKKYILGSLADKVHSFVQDLSKILFVASSTEPPPPFQPSGIPFLNGFHDRDTVVQFFHSFSSFSFSNPFDESERQSVYNAALNLFGGNTSVATFIATAVEELWTLYKLTDFSMTLDTKLRFSYMEALHARGLTSASKVLEIPQNMFPSALVGTVAFPKAGDIYELAKKLPRTPADTDSGPETGFQPINTGSLVNCIPPCHLSPFGSVQYLQDLLNLTGVGSQQTLGDILTSRRGDFRSISVTSSNSDLVVPYIDIVNENLESFALGVSQQTPNPVGVVFNTLDQGLKSLDIANSKKLQLPGSLTSIGILEALPQHSTPHTAPSPNAYDVLKSTFATSKLPYSQSLDVCWTYLKALGTSRFETMRMFHKDITELAQDASLEPPSFQKSIWRFPVRRDLASEYLCISAEEATVIFGGKMTLQTALQLMSFQNLDRTPISSSITVAWFLEIAGITYCDFLELHGSGIVKFGPRQREDSNGASYPPCLPCCAESLLITFNTESPIGEIIKLVVFVRLWQRLRGRCGECLSMATLADICSVLHLFDNNNVNPDFLVQLSSLLMLKEMWRLPWTRATDGAATSQSDQQTQLLALWSGAPKDSPQRTWAVEALLLGIEDYSMQNLHCSKRSASWCKIVAENLDDLAKLAGFDGTTYRWDSKPTCTIRFAEVLSKLYASKFTIGEIVFLFATKAHMRGDDPYPVTEEDESEDDPLNVPEDDDIYGLWALRRKLLNVQTSEKEASEWPWSKIEATLCGMSSRDTGGSLGNVLAIFAEHFFPEILEEEGRVVKPEHRRFEAPIPVAETAASMWQFGECSPFHFEVRDNKNGLLWAKLPVRNSEVLKTLRDLRQLNTAERKALQTVYLAPRTAMAPLAMVFTNYEHAAQYMIQEPSVHKRFGFFQVEFARFLKRCRVIAHHLHDAVSVTTRNDSAECACAVDYGCECVGLKLAWKILCSLIADENSANQPWENPKDSGNPPQTFDFSIFSGSAFASLLGLTGTGLLGCYYGAASDNEWFETRGGVSGWDPANNSWNSPIITIIPSLYLNASQGQRVLASFKNGYALNQETGEILSGAEPFSVTWTGVLLIECDGCYHFAAGCPGRERDDEACHCEKYKQWCVNLQRGQKTWPLLSQGMETDGNIPCSYSQAIRLRRGAYDITVKFRQPEPNFDDEDDLKRFHTGFVLKYTGLDTEHCLIEVPLKSLYLKKKPEKPHHNSDGPESKITRFHGFDDRYISTLRDIRRTYQRAFKAILFATRLCLSACLSTCEWESELGYILDRAGKFHGTSYYLKSEVFHPHQVDFNFNFLPVYDTYFPPDGTKDQRVAPSWKRSAAMFDWFERLFDYTKLRGWVSEVCGPPVWLLFHHATSDGPQPVSQLLRFLGLEIALSDMVLEYYQAGGLWKIADANVPANLGDERWVTRLWMACRYIKKLKAHFYAPTIELEHCRPATWAALDGNAQIDGTTGNDNLTRFVQRSCLAKNDAPLRLGLVVDLNNGLRMRARDALLAYIAFQGHSLGDLSDRLLLDVGACINQKTTRIDDAIAAAQRFMQRVILGLESTTFTIDNPLLKRWEFELSSFDKWKAAQRRKYYYENWIQWEEAGKLSLCEGFQSLKTFLGASISTLALPGRGIFWQDKAQGLPGTDELAGVSSAQKFVLGKQTQSLDEGLRLLGAPGHSGRPTWLASLPIPANTIPEDGNGAIASSVTADSPVSLKVSKATHALLPGASSLDHIPLWIQAAVRMGTRFLRVAASSLPIATPYTGLNTVSPCCLCKDSHAPVIDEYYFWLEDARWFDVTDVPAPQNADLHVNTPRIDPPLADAGPQIDPRTRDADPTSDWDAPTPQMLSWKLSPLVHLRWTRVHMGVLLDPRRSSKGIPLKDGQMSDINLDFCGRKFDSLFFTILGSGSELGFRYDIATDAATVLPEPITPTEPPALPLPASLQSVLAAFPYFLYFTPGKPLAPVGTFSTSLVVANTLRTDCRFQEASKWLRVAYDPLDRDNSWMRCLDKEKQGVLEDPHVSGKSHNDPFSKDSVDLFSIVLKEQKAEGADQASLRTDERGLHLDLPCCPASPVGAVSARARAATLEYLETLLQEANTLRGCNSLEASQQALTLLKLMQRVLGSNPSWINATDTTNGEMTVSTFEPYAAPLNPRLIELYASVEEGVHAIRSQMNKRRQPSGSLGLNMAHFGPNQKFDLHAINGGDQHTACDSFCFSCCHPYRFTFVLPKATAWVALAKNTAAAMLSAIEKADTEALSSLRFTQEHQITELGLEISKNNYRAADWDVQALDKQMINATTRLQYFQRLIATKLIDLEQAHVFGVTASTASRTSATIVDGVAQGMATVPDMWLGVAGIMGTPLQFNQLPMGVKMGTGFATAARILNTVAEISTAGANLSLTEAGWARREQDWQHTCDVTVSEIQQIKRQRLAARRRLDNALRELNNNQRRIEHSAEVEDFARDKTSRYELYLYLQQENAALYRQCYDLALQTAQEAQQALRFELGYPSFNFISSAASSWNNLHEGLLAAEKLELALSSLERAHMTKDCREYELVKHVSLRLHFPAAFIMLKTTGCCEVDLPEWLFDLDYPGHYMRRVKSISLSIPCVAGPYTGIHCKLQQLNSTIRFQPRRTGQENCQCCPKKKYMHDIKPLSTACPNDPNVWKRFAGTEAIATSAGVNDSGLFELSFNDQRYLPFEYTGAVSCWRIELPPENNQFDFDSLSDLVMHIKFTAREGGPEFAREGNELAQRHTPGDGLRFFDVRHEMPEVWRVLRKEVGCEACKKFEGAIECICCDRREHDGEHDRENFKEGDHYNHSRGCRVEGKEDYRKIWCNKCKQHHYSHEEANSHKQKHTRKNNCQHHGTKKKRPHHAKREFRLSLTRNMFPFLTSRRGVSVTSLNIILDTKCSEPATTRVHFIPPSVHFPHHKEPACVDTEEIRLVRTESGLLKGCLALKQQVELDDGYKGDAKGSRGEKLVGTFEIPCQIDGRDVCGAWLLVGYCSTEKRCEKTAMVGCCCPE</sequence>
<protein>
    <submittedName>
        <fullName evidence="1">Insecticidal toxin complex protein</fullName>
    </submittedName>
</protein>
<dbReference type="Proteomes" id="UP000799755">
    <property type="component" value="Unassembled WGS sequence"/>
</dbReference>